<dbReference type="InterPro" id="IPR050844">
    <property type="entry name" value="Coatomer_complex_subunit"/>
</dbReference>
<dbReference type="GO" id="GO:0006891">
    <property type="term" value="P:intra-Golgi vesicle-mediated transport"/>
    <property type="evidence" value="ECO:0007669"/>
    <property type="project" value="TreeGrafter"/>
</dbReference>
<dbReference type="GO" id="GO:0006888">
    <property type="term" value="P:endoplasmic reticulum to Golgi vesicle-mediated transport"/>
    <property type="evidence" value="ECO:0007669"/>
    <property type="project" value="TreeGrafter"/>
</dbReference>
<evidence type="ECO:0000313" key="4">
    <source>
        <dbReference type="Proteomes" id="UP000692954"/>
    </source>
</evidence>
<dbReference type="Proteomes" id="UP000692954">
    <property type="component" value="Unassembled WGS sequence"/>
</dbReference>
<comment type="caution">
    <text evidence="3">The sequence shown here is derived from an EMBL/GenBank/DDBJ whole genome shotgun (WGS) entry which is preliminary data.</text>
</comment>
<dbReference type="PANTHER" id="PTHR19876:SF2">
    <property type="entry name" value="COATOMER SUBUNIT BETA"/>
    <property type="match status" value="1"/>
</dbReference>
<dbReference type="PANTHER" id="PTHR19876">
    <property type="entry name" value="COATOMER"/>
    <property type="match status" value="1"/>
</dbReference>
<gene>
    <name evidence="3" type="ORF">PSON_ATCC_30995.1.T0130066</name>
</gene>
<dbReference type="EMBL" id="CAJJDN010000013">
    <property type="protein sequence ID" value="CAD8059126.1"/>
    <property type="molecule type" value="Genomic_DNA"/>
</dbReference>
<protein>
    <submittedName>
        <fullName evidence="3">Uncharacterized protein</fullName>
    </submittedName>
</protein>
<dbReference type="GO" id="GO:0006890">
    <property type="term" value="P:retrograde vesicle-mediated transport, Golgi to endoplasmic reticulum"/>
    <property type="evidence" value="ECO:0007669"/>
    <property type="project" value="TreeGrafter"/>
</dbReference>
<sequence>MIKTIFIKNDIWSPQFEIFEVITAQQLTVEKIQIINQDLIMGFSKSEQHMKIWSVSKRQAVFEHFFNKKKVNELLIIQNLNDLVAYCFSDKQVQVWRLEFKNRFCLQYELSYEQQIKKIKISYKPFLLGTLHNDQQIRQLKKDQLELNFVQQSLQIEDYSFFQNQNFLAIMSKKGFVYIFSIKSKKYVKQWNAHQQGQCSIDGIDKDQLIITQAKDCSIKIWHMGSYHLLRVIDSRKMSICQYDISSYTLLMSTFKPSLDIISLKTGKLIQSLEIDYPILKIEIEFESQLIAILDYEFQIILLRKKQY</sequence>
<evidence type="ECO:0000313" key="3">
    <source>
        <dbReference type="EMBL" id="CAD8059126.1"/>
    </source>
</evidence>
<keyword evidence="1" id="KW-0853">WD repeat</keyword>
<evidence type="ECO:0000256" key="2">
    <source>
        <dbReference type="ARBA" id="ARBA00022737"/>
    </source>
</evidence>
<proteinExistence type="predicted"/>
<keyword evidence="2" id="KW-0677">Repeat</keyword>
<dbReference type="OrthoDB" id="304180at2759"/>
<keyword evidence="4" id="KW-1185">Reference proteome</keyword>
<dbReference type="GO" id="GO:0030126">
    <property type="term" value="C:COPI vesicle coat"/>
    <property type="evidence" value="ECO:0007669"/>
    <property type="project" value="TreeGrafter"/>
</dbReference>
<dbReference type="GO" id="GO:0006886">
    <property type="term" value="P:intracellular protein transport"/>
    <property type="evidence" value="ECO:0007669"/>
    <property type="project" value="TreeGrafter"/>
</dbReference>
<organism evidence="3 4">
    <name type="scientific">Paramecium sonneborni</name>
    <dbReference type="NCBI Taxonomy" id="65129"/>
    <lineage>
        <taxon>Eukaryota</taxon>
        <taxon>Sar</taxon>
        <taxon>Alveolata</taxon>
        <taxon>Ciliophora</taxon>
        <taxon>Intramacronucleata</taxon>
        <taxon>Oligohymenophorea</taxon>
        <taxon>Peniculida</taxon>
        <taxon>Parameciidae</taxon>
        <taxon>Paramecium</taxon>
    </lineage>
</organism>
<dbReference type="AlphaFoldDB" id="A0A8S1L330"/>
<evidence type="ECO:0000256" key="1">
    <source>
        <dbReference type="ARBA" id="ARBA00022574"/>
    </source>
</evidence>
<accession>A0A8S1L330</accession>
<name>A0A8S1L330_9CILI</name>
<reference evidence="3" key="1">
    <citation type="submission" date="2021-01" db="EMBL/GenBank/DDBJ databases">
        <authorList>
            <consortium name="Genoscope - CEA"/>
            <person name="William W."/>
        </authorList>
    </citation>
    <scope>NUCLEOTIDE SEQUENCE</scope>
</reference>